<evidence type="ECO:0000256" key="1">
    <source>
        <dbReference type="SAM" id="Phobius"/>
    </source>
</evidence>
<evidence type="ECO:0000313" key="3">
    <source>
        <dbReference type="Proteomes" id="UP000318055"/>
    </source>
</evidence>
<proteinExistence type="predicted"/>
<dbReference type="AlphaFoldDB" id="A0A518RK67"/>
<gene>
    <name evidence="2" type="ORF">FPZ54_18690</name>
</gene>
<dbReference type="Proteomes" id="UP000318055">
    <property type="component" value="Chromosome"/>
</dbReference>
<protein>
    <submittedName>
        <fullName evidence="2">Uncharacterized protein</fullName>
    </submittedName>
</protein>
<keyword evidence="1" id="KW-1133">Transmembrane helix</keyword>
<keyword evidence="1" id="KW-0472">Membrane</keyword>
<keyword evidence="1" id="KW-0812">Transmembrane</keyword>
<reference evidence="2 3" key="1">
    <citation type="submission" date="2019-07" db="EMBL/GenBank/DDBJ databases">
        <title>Sphingomonas alkalisoli sp. nov., isolated from rhizosphere soil of Suaedae salsa.</title>
        <authorList>
            <person name="Zhang H."/>
            <person name="Xu L."/>
            <person name="Zhang J.-X."/>
            <person name="Sun J.-Q."/>
        </authorList>
    </citation>
    <scope>NUCLEOTIDE SEQUENCE [LARGE SCALE GENOMIC DNA]</scope>
    <source>
        <strain evidence="2 3">XS-10</strain>
    </source>
</reference>
<evidence type="ECO:0000313" key="2">
    <source>
        <dbReference type="EMBL" id="QDX27838.1"/>
    </source>
</evidence>
<dbReference type="RefSeq" id="WP_145849311.1">
    <property type="nucleotide sequence ID" value="NZ_CP042239.1"/>
</dbReference>
<feature type="transmembrane region" description="Helical" evidence="1">
    <location>
        <begin position="34"/>
        <end position="53"/>
    </location>
</feature>
<keyword evidence="3" id="KW-1185">Reference proteome</keyword>
<organism evidence="2 3">
    <name type="scientific">Sphingomonas suaedae</name>
    <dbReference type="NCBI Taxonomy" id="2599297"/>
    <lineage>
        <taxon>Bacteria</taxon>
        <taxon>Pseudomonadati</taxon>
        <taxon>Pseudomonadota</taxon>
        <taxon>Alphaproteobacteria</taxon>
        <taxon>Sphingomonadales</taxon>
        <taxon>Sphingomonadaceae</taxon>
        <taxon>Sphingomonas</taxon>
    </lineage>
</organism>
<dbReference type="KEGG" id="ssua:FPZ54_18690"/>
<name>A0A518RK67_9SPHN</name>
<dbReference type="EMBL" id="CP042239">
    <property type="protein sequence ID" value="QDX27838.1"/>
    <property type="molecule type" value="Genomic_DNA"/>
</dbReference>
<sequence>MGGALVKLVGLVAMVGIVGIAFIGIQLVRGRGRLALVSGIGFSILLVGYNAYLEEETGRGFVRHLYCAATTCRALTAPAEGVDEDEMAPGEEPMAIDDSMAMPDAVSPSPTVSSPYSGVYGSDYGPVRVTEAGGSYNGGSGTLTGTLNGNVLTGRWRRSPAMFIRSCSSGVPEGDFQFQFTSGGFLGRWAYCDEPLKDTWDGWRPKIFAYRNRCAFPVVVYLRWYNADARQVSAGGWVLAANSTTNLIDADEGVVAPPMRTSSASAYAHVRNHATGLPIFSGQTNVTIGSSSYAMSSISGTHEADRIVFGPDCRVGDQGGE</sequence>
<feature type="transmembrane region" description="Helical" evidence="1">
    <location>
        <begin position="6"/>
        <end position="27"/>
    </location>
</feature>
<accession>A0A518RK67</accession>